<name>A0A9E2KS26_9LACO</name>
<protein>
    <submittedName>
        <fullName evidence="2">Type II toxin-antitoxin system YafQ family toxin</fullName>
    </submittedName>
</protein>
<dbReference type="Proteomes" id="UP000823844">
    <property type="component" value="Unassembled WGS sequence"/>
</dbReference>
<dbReference type="SUPFAM" id="SSF143011">
    <property type="entry name" value="RelE-like"/>
    <property type="match status" value="1"/>
</dbReference>
<comment type="caution">
    <text evidence="2">The sequence shown here is derived from an EMBL/GenBank/DDBJ whole genome shotgun (WGS) entry which is preliminary data.</text>
</comment>
<sequence length="107" mass="12459">MSEKHFKIIPESQFILDARKWSKSIPSIWDEIQGVADIITETGEIPDEYDPHGLSNTKLNYVGYDEFHLLDDNKISILVIYKVVKNKKIIRFIRLGTHGELFHGYLK</sequence>
<evidence type="ECO:0000313" key="2">
    <source>
        <dbReference type="EMBL" id="MBU3828012.1"/>
    </source>
</evidence>
<dbReference type="Gene3D" id="3.30.2310.20">
    <property type="entry name" value="RelE-like"/>
    <property type="match status" value="1"/>
</dbReference>
<evidence type="ECO:0000313" key="3">
    <source>
        <dbReference type="Proteomes" id="UP000823844"/>
    </source>
</evidence>
<evidence type="ECO:0000256" key="1">
    <source>
        <dbReference type="ARBA" id="ARBA00022649"/>
    </source>
</evidence>
<proteinExistence type="predicted"/>
<gene>
    <name evidence="2" type="ORF">H9806_02495</name>
</gene>
<dbReference type="InterPro" id="IPR035093">
    <property type="entry name" value="RelE/ParE_toxin_dom_sf"/>
</dbReference>
<reference evidence="2" key="1">
    <citation type="journal article" date="2021" name="PeerJ">
        <title>Extensive microbial diversity within the chicken gut microbiome revealed by metagenomics and culture.</title>
        <authorList>
            <person name="Gilroy R."/>
            <person name="Ravi A."/>
            <person name="Getino M."/>
            <person name="Pursley I."/>
            <person name="Horton D.L."/>
            <person name="Alikhan N.F."/>
            <person name="Baker D."/>
            <person name="Gharbi K."/>
            <person name="Hall N."/>
            <person name="Watson M."/>
            <person name="Adriaenssens E.M."/>
            <person name="Foster-Nyarko E."/>
            <person name="Jarju S."/>
            <person name="Secka A."/>
            <person name="Antonio M."/>
            <person name="Oren A."/>
            <person name="Chaudhuri R.R."/>
            <person name="La Ragione R."/>
            <person name="Hildebrand F."/>
            <person name="Pallen M.J."/>
        </authorList>
    </citation>
    <scope>NUCLEOTIDE SEQUENCE</scope>
    <source>
        <strain evidence="2">F6-686</strain>
    </source>
</reference>
<dbReference type="EMBL" id="JAHLFT010000031">
    <property type="protein sequence ID" value="MBU3828012.1"/>
    <property type="molecule type" value="Genomic_DNA"/>
</dbReference>
<dbReference type="InterPro" id="IPR004386">
    <property type="entry name" value="Toxin_YafQ-like"/>
</dbReference>
<organism evidence="2 3">
    <name type="scientific">Candidatus Lactobacillus pullistercoris</name>
    <dbReference type="NCBI Taxonomy" id="2838636"/>
    <lineage>
        <taxon>Bacteria</taxon>
        <taxon>Bacillati</taxon>
        <taxon>Bacillota</taxon>
        <taxon>Bacilli</taxon>
        <taxon>Lactobacillales</taxon>
        <taxon>Lactobacillaceae</taxon>
        <taxon>Lactobacillus</taxon>
    </lineage>
</organism>
<accession>A0A9E2KS26</accession>
<dbReference type="NCBIfam" id="TIGR02385">
    <property type="entry name" value="RelE_StbE"/>
    <property type="match status" value="1"/>
</dbReference>
<dbReference type="Pfam" id="PF15738">
    <property type="entry name" value="YafQ_toxin"/>
    <property type="match status" value="1"/>
</dbReference>
<dbReference type="AlphaFoldDB" id="A0A9E2KS26"/>
<dbReference type="InterPro" id="IPR007712">
    <property type="entry name" value="RelE/ParE_toxin"/>
</dbReference>
<reference evidence="2" key="2">
    <citation type="submission" date="2021-04" db="EMBL/GenBank/DDBJ databases">
        <authorList>
            <person name="Gilroy R."/>
        </authorList>
    </citation>
    <scope>NUCLEOTIDE SEQUENCE</scope>
    <source>
        <strain evidence="2">F6-686</strain>
    </source>
</reference>
<keyword evidence="1" id="KW-1277">Toxin-antitoxin system</keyword>